<keyword evidence="2" id="KW-0560">Oxidoreductase</keyword>
<dbReference type="GO" id="GO:0016491">
    <property type="term" value="F:oxidoreductase activity"/>
    <property type="evidence" value="ECO:0007669"/>
    <property type="project" value="UniProtKB-KW"/>
</dbReference>
<evidence type="ECO:0000313" key="4">
    <source>
        <dbReference type="EMBL" id="KAL3846072.1"/>
    </source>
</evidence>
<dbReference type="SUPFAM" id="SSF51735">
    <property type="entry name" value="NAD(P)-binding Rossmann-fold domains"/>
    <property type="match status" value="1"/>
</dbReference>
<dbReference type="InterPro" id="IPR013154">
    <property type="entry name" value="ADH-like_N"/>
</dbReference>
<keyword evidence="5" id="KW-1185">Reference proteome</keyword>
<dbReference type="InterPro" id="IPR013149">
    <property type="entry name" value="ADH-like_C"/>
</dbReference>
<dbReference type="SUPFAM" id="SSF50129">
    <property type="entry name" value="GroES-like"/>
    <property type="match status" value="1"/>
</dbReference>
<dbReference type="PANTHER" id="PTHR48106:SF8">
    <property type="entry name" value="OS02G0805600 PROTEIN"/>
    <property type="match status" value="1"/>
</dbReference>
<dbReference type="EMBL" id="JBJXBP010000002">
    <property type="protein sequence ID" value="KAL3846072.1"/>
    <property type="molecule type" value="Genomic_DNA"/>
</dbReference>
<proteinExistence type="predicted"/>
<dbReference type="Proteomes" id="UP001634393">
    <property type="component" value="Unassembled WGS sequence"/>
</dbReference>
<reference evidence="4 5" key="1">
    <citation type="submission" date="2024-12" db="EMBL/GenBank/DDBJ databases">
        <title>The unique morphological basis and parallel evolutionary history of personate flowers in Penstemon.</title>
        <authorList>
            <person name="Depatie T.H."/>
            <person name="Wessinger C.A."/>
        </authorList>
    </citation>
    <scope>NUCLEOTIDE SEQUENCE [LARGE SCALE GENOMIC DNA]</scope>
    <source>
        <strain evidence="4">WTNN_2</strain>
        <tissue evidence="4">Leaf</tissue>
    </source>
</reference>
<comment type="caution">
    <text evidence="4">The sequence shown here is derived from an EMBL/GenBank/DDBJ whole genome shotgun (WGS) entry which is preliminary data.</text>
</comment>
<dbReference type="SMART" id="SM00829">
    <property type="entry name" value="PKS_ER"/>
    <property type="match status" value="1"/>
</dbReference>
<evidence type="ECO:0000256" key="1">
    <source>
        <dbReference type="ARBA" id="ARBA00022857"/>
    </source>
</evidence>
<evidence type="ECO:0000256" key="2">
    <source>
        <dbReference type="ARBA" id="ARBA00023002"/>
    </source>
</evidence>
<dbReference type="Pfam" id="PF00107">
    <property type="entry name" value="ADH_zinc_N"/>
    <property type="match status" value="1"/>
</dbReference>
<dbReference type="PANTHER" id="PTHR48106">
    <property type="entry name" value="QUINONE OXIDOREDUCTASE PIG3-RELATED"/>
    <property type="match status" value="1"/>
</dbReference>
<gene>
    <name evidence="4" type="ORF">ACJIZ3_003475</name>
</gene>
<keyword evidence="1" id="KW-0521">NADP</keyword>
<name>A0ABD3UAM5_9LAMI</name>
<organism evidence="4 5">
    <name type="scientific">Penstemon smallii</name>
    <dbReference type="NCBI Taxonomy" id="265156"/>
    <lineage>
        <taxon>Eukaryota</taxon>
        <taxon>Viridiplantae</taxon>
        <taxon>Streptophyta</taxon>
        <taxon>Embryophyta</taxon>
        <taxon>Tracheophyta</taxon>
        <taxon>Spermatophyta</taxon>
        <taxon>Magnoliopsida</taxon>
        <taxon>eudicotyledons</taxon>
        <taxon>Gunneridae</taxon>
        <taxon>Pentapetalae</taxon>
        <taxon>asterids</taxon>
        <taxon>lamiids</taxon>
        <taxon>Lamiales</taxon>
        <taxon>Plantaginaceae</taxon>
        <taxon>Cheloneae</taxon>
        <taxon>Penstemon</taxon>
    </lineage>
</organism>
<evidence type="ECO:0000259" key="3">
    <source>
        <dbReference type="SMART" id="SM00829"/>
    </source>
</evidence>
<dbReference type="Gene3D" id="3.40.50.720">
    <property type="entry name" value="NAD(P)-binding Rossmann-like Domain"/>
    <property type="match status" value="1"/>
</dbReference>
<dbReference type="AlphaFoldDB" id="A0ABD3UAM5"/>
<accession>A0ABD3UAM5</accession>
<dbReference type="Pfam" id="PF08240">
    <property type="entry name" value="ADH_N"/>
    <property type="match status" value="1"/>
</dbReference>
<protein>
    <recommendedName>
        <fullName evidence="3">Enoyl reductase (ER) domain-containing protein</fullName>
    </recommendedName>
</protein>
<feature type="domain" description="Enoyl reductase (ER)" evidence="3">
    <location>
        <begin position="18"/>
        <end position="309"/>
    </location>
</feature>
<sequence length="327" mass="36662">METFARMNAAFFKKSWFSSTLKLKEINTPEIKDDEVLLTICGIGVNNNDLVKGSDVCPGIECSGVISVVGRNVQDWKIGERVCALVDGGAYAEQVAVPVKFLLRVPDSIPLEDAACLPSIACNIWLALFTKEDRMMLKEETILIREGASGLGVLAIQFAKYKGMKVIATAGTDQELEDCQKYGADVCITTQVMTLLSVSFVLDYGTRHLNENLLCCDLLGKVAIINLHGYEKTSIMFGVMNIMHLEYYEVDIRSESMDEKALVIDEARTNLWPVVEKLEFIIEDKYPLRDAQRAHEALKKSNNLGNIILFNMQNEMSDECSRRRKRV</sequence>
<dbReference type="InterPro" id="IPR020843">
    <property type="entry name" value="ER"/>
</dbReference>
<dbReference type="InterPro" id="IPR036291">
    <property type="entry name" value="NAD(P)-bd_dom_sf"/>
</dbReference>
<dbReference type="Gene3D" id="3.90.180.10">
    <property type="entry name" value="Medium-chain alcohol dehydrogenases, catalytic domain"/>
    <property type="match status" value="1"/>
</dbReference>
<dbReference type="InterPro" id="IPR011032">
    <property type="entry name" value="GroES-like_sf"/>
</dbReference>
<evidence type="ECO:0000313" key="5">
    <source>
        <dbReference type="Proteomes" id="UP001634393"/>
    </source>
</evidence>